<reference evidence="1" key="1">
    <citation type="submission" date="2020-05" db="EMBL/GenBank/DDBJ databases">
        <title>WGS assembly of Panicum virgatum.</title>
        <authorList>
            <person name="Lovell J.T."/>
            <person name="Jenkins J."/>
            <person name="Shu S."/>
            <person name="Juenger T.E."/>
            <person name="Schmutz J."/>
        </authorList>
    </citation>
    <scope>NUCLEOTIDE SEQUENCE</scope>
    <source>
        <strain evidence="1">AP13</strain>
    </source>
</reference>
<accession>A0A8T0UAU2</accession>
<gene>
    <name evidence="1" type="ORF">PVAP13_3NG076940</name>
</gene>
<dbReference type="Proteomes" id="UP000823388">
    <property type="component" value="Chromosome 3N"/>
</dbReference>
<dbReference type="AlphaFoldDB" id="A0A8T0UAU2"/>
<name>A0A8T0UAU2_PANVG</name>
<dbReference type="EMBL" id="CM029042">
    <property type="protein sequence ID" value="KAG2619447.1"/>
    <property type="molecule type" value="Genomic_DNA"/>
</dbReference>
<comment type="caution">
    <text evidence="1">The sequence shown here is derived from an EMBL/GenBank/DDBJ whole genome shotgun (WGS) entry which is preliminary data.</text>
</comment>
<keyword evidence="2" id="KW-1185">Reference proteome</keyword>
<evidence type="ECO:0000313" key="2">
    <source>
        <dbReference type="Proteomes" id="UP000823388"/>
    </source>
</evidence>
<evidence type="ECO:0000313" key="1">
    <source>
        <dbReference type="EMBL" id="KAG2619447.1"/>
    </source>
</evidence>
<protein>
    <submittedName>
        <fullName evidence="1">Uncharacterized protein</fullName>
    </submittedName>
</protein>
<organism evidence="1 2">
    <name type="scientific">Panicum virgatum</name>
    <name type="common">Blackwell switchgrass</name>
    <dbReference type="NCBI Taxonomy" id="38727"/>
    <lineage>
        <taxon>Eukaryota</taxon>
        <taxon>Viridiplantae</taxon>
        <taxon>Streptophyta</taxon>
        <taxon>Embryophyta</taxon>
        <taxon>Tracheophyta</taxon>
        <taxon>Spermatophyta</taxon>
        <taxon>Magnoliopsida</taxon>
        <taxon>Liliopsida</taxon>
        <taxon>Poales</taxon>
        <taxon>Poaceae</taxon>
        <taxon>PACMAD clade</taxon>
        <taxon>Panicoideae</taxon>
        <taxon>Panicodae</taxon>
        <taxon>Paniceae</taxon>
        <taxon>Panicinae</taxon>
        <taxon>Panicum</taxon>
        <taxon>Panicum sect. Hiantes</taxon>
    </lineage>
</organism>
<sequence>MSVGKRESCGQRCCHRSSHGILTAVSPLELKCASQT</sequence>
<proteinExistence type="predicted"/>